<name>A0AAV9HNX1_9PEZI</name>
<protein>
    <submittedName>
        <fullName evidence="1">Uncharacterized protein</fullName>
    </submittedName>
</protein>
<keyword evidence="2" id="KW-1185">Reference proteome</keyword>
<evidence type="ECO:0000313" key="2">
    <source>
        <dbReference type="Proteomes" id="UP001321749"/>
    </source>
</evidence>
<organism evidence="1 2">
    <name type="scientific">Cladorrhinum samala</name>
    <dbReference type="NCBI Taxonomy" id="585594"/>
    <lineage>
        <taxon>Eukaryota</taxon>
        <taxon>Fungi</taxon>
        <taxon>Dikarya</taxon>
        <taxon>Ascomycota</taxon>
        <taxon>Pezizomycotina</taxon>
        <taxon>Sordariomycetes</taxon>
        <taxon>Sordariomycetidae</taxon>
        <taxon>Sordariales</taxon>
        <taxon>Podosporaceae</taxon>
        <taxon>Cladorrhinum</taxon>
    </lineage>
</organism>
<evidence type="ECO:0000313" key="1">
    <source>
        <dbReference type="EMBL" id="KAK4462053.1"/>
    </source>
</evidence>
<reference evidence="1" key="1">
    <citation type="journal article" date="2023" name="Mol. Phylogenet. Evol.">
        <title>Genome-scale phylogeny and comparative genomics of the fungal order Sordariales.</title>
        <authorList>
            <person name="Hensen N."/>
            <person name="Bonometti L."/>
            <person name="Westerberg I."/>
            <person name="Brannstrom I.O."/>
            <person name="Guillou S."/>
            <person name="Cros-Aarteil S."/>
            <person name="Calhoun S."/>
            <person name="Haridas S."/>
            <person name="Kuo A."/>
            <person name="Mondo S."/>
            <person name="Pangilinan J."/>
            <person name="Riley R."/>
            <person name="LaButti K."/>
            <person name="Andreopoulos B."/>
            <person name="Lipzen A."/>
            <person name="Chen C."/>
            <person name="Yan M."/>
            <person name="Daum C."/>
            <person name="Ng V."/>
            <person name="Clum A."/>
            <person name="Steindorff A."/>
            <person name="Ohm R.A."/>
            <person name="Martin F."/>
            <person name="Silar P."/>
            <person name="Natvig D.O."/>
            <person name="Lalanne C."/>
            <person name="Gautier V."/>
            <person name="Ament-Velasquez S.L."/>
            <person name="Kruys A."/>
            <person name="Hutchinson M.I."/>
            <person name="Powell A.J."/>
            <person name="Barry K."/>
            <person name="Miller A.N."/>
            <person name="Grigoriev I.V."/>
            <person name="Debuchy R."/>
            <person name="Gladieux P."/>
            <person name="Hiltunen Thoren M."/>
            <person name="Johannesson H."/>
        </authorList>
    </citation>
    <scope>NUCLEOTIDE SEQUENCE</scope>
    <source>
        <strain evidence="1">PSN324</strain>
    </source>
</reference>
<gene>
    <name evidence="1" type="ORF">QBC42DRAFT_177125</name>
</gene>
<dbReference type="EMBL" id="MU864979">
    <property type="protein sequence ID" value="KAK4462053.1"/>
    <property type="molecule type" value="Genomic_DNA"/>
</dbReference>
<accession>A0AAV9HNX1</accession>
<sequence length="255" mass="29255">MPTCFIRPKTRRKYKYRFTCVVNLVPGVRSCDGPVPLEIYPNNHGPPVCVKHLCRHAFPTSSRKKQCLGRPLRLVRGFVSNEYGSWNCMKHEKYNCDAFSMDGNRCPGQKAPGWDWCIVHCGMLCRSTSEGVCGSWASHGSRFCEVHRCGYSYCDAHLCTWRGGGRRERSRCNMYADRGLVCSRHGCSKEECELPARNYSSYRLCGRHLCSYDPRWSSGHDQYCYYPATEEDGYCTVHDQLVRAQESAARQEGWL</sequence>
<comment type="caution">
    <text evidence="1">The sequence shown here is derived from an EMBL/GenBank/DDBJ whole genome shotgun (WGS) entry which is preliminary data.</text>
</comment>
<dbReference type="AlphaFoldDB" id="A0AAV9HNX1"/>
<proteinExistence type="predicted"/>
<reference evidence="1" key="2">
    <citation type="submission" date="2023-06" db="EMBL/GenBank/DDBJ databases">
        <authorList>
            <consortium name="Lawrence Berkeley National Laboratory"/>
            <person name="Mondo S.J."/>
            <person name="Hensen N."/>
            <person name="Bonometti L."/>
            <person name="Westerberg I."/>
            <person name="Brannstrom I.O."/>
            <person name="Guillou S."/>
            <person name="Cros-Aarteil S."/>
            <person name="Calhoun S."/>
            <person name="Haridas S."/>
            <person name="Kuo A."/>
            <person name="Pangilinan J."/>
            <person name="Riley R."/>
            <person name="Labutti K."/>
            <person name="Andreopoulos B."/>
            <person name="Lipzen A."/>
            <person name="Chen C."/>
            <person name="Yanf M."/>
            <person name="Daum C."/>
            <person name="Ng V."/>
            <person name="Clum A."/>
            <person name="Steindorff A."/>
            <person name="Ohm R."/>
            <person name="Martin F."/>
            <person name="Silar P."/>
            <person name="Natvig D."/>
            <person name="Lalanne C."/>
            <person name="Gautier V."/>
            <person name="Ament-Velasquez S.L."/>
            <person name="Kruys A."/>
            <person name="Hutchinson M.I."/>
            <person name="Powell A.J."/>
            <person name="Barry K."/>
            <person name="Miller A.N."/>
            <person name="Grigoriev I.V."/>
            <person name="Debuchy R."/>
            <person name="Gladieux P."/>
            <person name="Thoren M.H."/>
            <person name="Johannesson H."/>
        </authorList>
    </citation>
    <scope>NUCLEOTIDE SEQUENCE</scope>
    <source>
        <strain evidence="1">PSN324</strain>
    </source>
</reference>
<dbReference type="Proteomes" id="UP001321749">
    <property type="component" value="Unassembled WGS sequence"/>
</dbReference>